<keyword evidence="5" id="KW-1185">Reference proteome</keyword>
<name>A0ABT1CT37_9HYPH</name>
<dbReference type="Pfam" id="PF01551">
    <property type="entry name" value="Peptidase_M23"/>
    <property type="match status" value="1"/>
</dbReference>
<feature type="region of interest" description="Disordered" evidence="1">
    <location>
        <begin position="196"/>
        <end position="230"/>
    </location>
</feature>
<feature type="domain" description="M23ase beta-sheet core" evidence="3">
    <location>
        <begin position="65"/>
        <end position="160"/>
    </location>
</feature>
<dbReference type="Gene3D" id="2.70.70.10">
    <property type="entry name" value="Glucose Permease (Domain IIA)"/>
    <property type="match status" value="1"/>
</dbReference>
<proteinExistence type="predicted"/>
<evidence type="ECO:0000313" key="5">
    <source>
        <dbReference type="Proteomes" id="UP001320715"/>
    </source>
</evidence>
<reference evidence="4 5" key="1">
    <citation type="submission" date="2020-01" db="EMBL/GenBank/DDBJ databases">
        <title>Genomes of bacteria type strains.</title>
        <authorList>
            <person name="Chen J."/>
            <person name="Zhu S."/>
            <person name="Yang J."/>
        </authorList>
    </citation>
    <scope>NUCLEOTIDE SEQUENCE [LARGE SCALE GENOMIC DNA]</scope>
    <source>
        <strain evidence="4 5">DSM 16655</strain>
    </source>
</reference>
<comment type="caution">
    <text evidence="4">The sequence shown here is derived from an EMBL/GenBank/DDBJ whole genome shotgun (WGS) entry which is preliminary data.</text>
</comment>
<dbReference type="EMBL" id="JAAAML010000002">
    <property type="protein sequence ID" value="MCO6409364.1"/>
    <property type="molecule type" value="Genomic_DNA"/>
</dbReference>
<evidence type="ECO:0000313" key="4">
    <source>
        <dbReference type="EMBL" id="MCO6409364.1"/>
    </source>
</evidence>
<sequence>MPQTPRMLAATAALSSLLLSAGCVPQESGWATSYLPDHNAKIPVIMPQSAPSISQQFYRDPDGSGHLGIDIVDRIGTPVLAAAGGQVTGSYFEPAYGNRVTIDHGPGPDGLRDITVYKHLNSRKVSKGDRVERGEMIATLGNTGALAGGIPHLHFEVHREVRPNVTRAIDPQRIWVGGVGQVSCFDPAATTEPDGFRTTYPVPCRSGANRSPDAAQDNRKGLASLVKSPS</sequence>
<protein>
    <submittedName>
        <fullName evidence="4">Peptidoglycan DD-metalloendopeptidase family protein</fullName>
    </submittedName>
</protein>
<dbReference type="InterPro" id="IPR011055">
    <property type="entry name" value="Dup_hybrid_motif"/>
</dbReference>
<dbReference type="PANTHER" id="PTHR21666:SF270">
    <property type="entry name" value="MUREIN HYDROLASE ACTIVATOR ENVC"/>
    <property type="match status" value="1"/>
</dbReference>
<dbReference type="CDD" id="cd12797">
    <property type="entry name" value="M23_peptidase"/>
    <property type="match status" value="1"/>
</dbReference>
<dbReference type="InterPro" id="IPR016047">
    <property type="entry name" value="M23ase_b-sheet_dom"/>
</dbReference>
<gene>
    <name evidence="4" type="ORF">GTW23_14360</name>
</gene>
<dbReference type="PROSITE" id="PS51257">
    <property type="entry name" value="PROKAR_LIPOPROTEIN"/>
    <property type="match status" value="1"/>
</dbReference>
<evidence type="ECO:0000256" key="2">
    <source>
        <dbReference type="SAM" id="SignalP"/>
    </source>
</evidence>
<evidence type="ECO:0000256" key="1">
    <source>
        <dbReference type="SAM" id="MobiDB-lite"/>
    </source>
</evidence>
<organism evidence="4 5">
    <name type="scientific">Hoeflea alexandrii</name>
    <dbReference type="NCBI Taxonomy" id="288436"/>
    <lineage>
        <taxon>Bacteria</taxon>
        <taxon>Pseudomonadati</taxon>
        <taxon>Pseudomonadota</taxon>
        <taxon>Alphaproteobacteria</taxon>
        <taxon>Hyphomicrobiales</taxon>
        <taxon>Rhizobiaceae</taxon>
        <taxon>Hoeflea</taxon>
    </lineage>
</organism>
<keyword evidence="2" id="KW-0732">Signal</keyword>
<dbReference type="Proteomes" id="UP001320715">
    <property type="component" value="Unassembled WGS sequence"/>
</dbReference>
<feature type="signal peptide" evidence="2">
    <location>
        <begin position="1"/>
        <end position="21"/>
    </location>
</feature>
<evidence type="ECO:0000259" key="3">
    <source>
        <dbReference type="Pfam" id="PF01551"/>
    </source>
</evidence>
<dbReference type="InterPro" id="IPR050570">
    <property type="entry name" value="Cell_wall_metabolism_enzyme"/>
</dbReference>
<accession>A0ABT1CT37</accession>
<dbReference type="SUPFAM" id="SSF51261">
    <property type="entry name" value="Duplicated hybrid motif"/>
    <property type="match status" value="1"/>
</dbReference>
<feature type="chain" id="PRO_5046270248" evidence="2">
    <location>
        <begin position="22"/>
        <end position="230"/>
    </location>
</feature>
<dbReference type="PANTHER" id="PTHR21666">
    <property type="entry name" value="PEPTIDASE-RELATED"/>
    <property type="match status" value="1"/>
</dbReference>
<dbReference type="RefSeq" id="WP_152010304.1">
    <property type="nucleotide sequence ID" value="NZ_JAAAML010000002.1"/>
</dbReference>